<dbReference type="GO" id="GO:0005737">
    <property type="term" value="C:cytoplasm"/>
    <property type="evidence" value="ECO:0007669"/>
    <property type="project" value="TreeGrafter"/>
</dbReference>
<accession>A0A194XJZ7</accession>
<feature type="region of interest" description="Disordered" evidence="4">
    <location>
        <begin position="1"/>
        <end position="24"/>
    </location>
</feature>
<dbReference type="Gene3D" id="3.90.1200.10">
    <property type="match status" value="1"/>
</dbReference>
<dbReference type="AlphaFoldDB" id="A0A194XJZ7"/>
<organism evidence="5 6">
    <name type="scientific">Mollisia scopiformis</name>
    <name type="common">Conifer needle endophyte fungus</name>
    <name type="synonym">Phialocephala scopiformis</name>
    <dbReference type="NCBI Taxonomy" id="149040"/>
    <lineage>
        <taxon>Eukaryota</taxon>
        <taxon>Fungi</taxon>
        <taxon>Dikarya</taxon>
        <taxon>Ascomycota</taxon>
        <taxon>Pezizomycotina</taxon>
        <taxon>Leotiomycetes</taxon>
        <taxon>Helotiales</taxon>
        <taxon>Mollisiaceae</taxon>
        <taxon>Mollisia</taxon>
    </lineage>
</organism>
<comment type="pathway">
    <text evidence="1">Phospholipid metabolism; phosphatidylethanolamine biosynthesis; phosphatidylethanolamine from ethanolamine: step 1/3.</text>
</comment>
<name>A0A194XJZ7_MOLSC</name>
<gene>
    <name evidence="5" type="ORF">LY89DRAFT_730585</name>
</gene>
<comment type="similarity">
    <text evidence="2">Belongs to the choline/ethanolamine kinase family.</text>
</comment>
<dbReference type="EC" id="2.7.1.82" evidence="3"/>
<feature type="compositionally biased region" description="Polar residues" evidence="4">
    <location>
        <begin position="1"/>
        <end position="22"/>
    </location>
</feature>
<evidence type="ECO:0000256" key="3">
    <source>
        <dbReference type="ARBA" id="ARBA00038874"/>
    </source>
</evidence>
<dbReference type="InterPro" id="IPR011009">
    <property type="entry name" value="Kinase-like_dom_sf"/>
</dbReference>
<reference evidence="5 6" key="1">
    <citation type="submission" date="2015-10" db="EMBL/GenBank/DDBJ databases">
        <title>Full genome of DAOMC 229536 Phialocephala scopiformis, a fungal endophyte of spruce producing the potent anti-insectan compound rugulosin.</title>
        <authorList>
            <consortium name="DOE Joint Genome Institute"/>
            <person name="Walker A.K."/>
            <person name="Frasz S.L."/>
            <person name="Seifert K.A."/>
            <person name="Miller J.D."/>
            <person name="Mondo S.J."/>
            <person name="Labutti K."/>
            <person name="Lipzen A."/>
            <person name="Dockter R."/>
            <person name="Kennedy M."/>
            <person name="Grigoriev I.V."/>
            <person name="Spatafora J.W."/>
        </authorList>
    </citation>
    <scope>NUCLEOTIDE SEQUENCE [LARGE SCALE GENOMIC DNA]</scope>
    <source>
        <strain evidence="5 6">CBS 120377</strain>
    </source>
</reference>
<keyword evidence="5" id="KW-0418">Kinase</keyword>
<dbReference type="Pfam" id="PF01633">
    <property type="entry name" value="Choline_kinase"/>
    <property type="match status" value="1"/>
</dbReference>
<evidence type="ECO:0000256" key="2">
    <source>
        <dbReference type="ARBA" id="ARBA00038211"/>
    </source>
</evidence>
<dbReference type="Proteomes" id="UP000070700">
    <property type="component" value="Unassembled WGS sequence"/>
</dbReference>
<dbReference type="PANTHER" id="PTHR22603:SF66">
    <property type="entry name" value="ETHANOLAMINE KINASE"/>
    <property type="match status" value="1"/>
</dbReference>
<proteinExistence type="inferred from homology"/>
<dbReference type="SUPFAM" id="SSF56112">
    <property type="entry name" value="Protein kinase-like (PK-like)"/>
    <property type="match status" value="1"/>
</dbReference>
<evidence type="ECO:0000256" key="4">
    <source>
        <dbReference type="SAM" id="MobiDB-lite"/>
    </source>
</evidence>
<dbReference type="EMBL" id="KQ947409">
    <property type="protein sequence ID" value="KUJ20550.1"/>
    <property type="molecule type" value="Genomic_DNA"/>
</dbReference>
<dbReference type="CDD" id="cd05157">
    <property type="entry name" value="ETNK_euk"/>
    <property type="match status" value="1"/>
</dbReference>
<protein>
    <recommendedName>
        <fullName evidence="3">ethanolamine kinase</fullName>
        <ecNumber evidence="3">2.7.1.82</ecNumber>
    </recommendedName>
</protein>
<feature type="region of interest" description="Disordered" evidence="4">
    <location>
        <begin position="187"/>
        <end position="210"/>
    </location>
</feature>
<evidence type="ECO:0000313" key="6">
    <source>
        <dbReference type="Proteomes" id="UP000070700"/>
    </source>
</evidence>
<dbReference type="KEGG" id="psco:LY89DRAFT_730585"/>
<keyword evidence="6" id="KW-1185">Reference proteome</keyword>
<dbReference type="GeneID" id="28829220"/>
<dbReference type="GO" id="GO:0004305">
    <property type="term" value="F:ethanolamine kinase activity"/>
    <property type="evidence" value="ECO:0007669"/>
    <property type="project" value="UniProtKB-EC"/>
</dbReference>
<evidence type="ECO:0000256" key="1">
    <source>
        <dbReference type="ARBA" id="ARBA00037883"/>
    </source>
</evidence>
<dbReference type="InParanoid" id="A0A194XJZ7"/>
<keyword evidence="5" id="KW-0808">Transferase</keyword>
<sequence>MSTITSRPVNGRTNGSMNGNTNGHHKVRFIPLTYNQAESQTSALRLILTLRPEWEDGKIEFVRFTDGITNTLLKVINKKPGLSDEEIDNDAVLLRAYGQGTDLIIDRERETQNHELLMQHNLAPVLLARFQNGMLYRFIRGAVTSPADLRRVDIWRAVARRLAEWHAIVPCIPTPRESLTAEITGSEQFGMPAPTPSRKDPALQNAIDNVAPGKPSPNVWTVMQKWIYALPMETEAEKGRQASLQKELTRLVAEFSNRPGLGKNSLVFAHCDLLSGNVIIQPRSANNANAPETVSFIDYEYATPSPAAFDIANHFAEWGGFDCEHDLLPTQSQRLDFIREYIQSYFTQLGQPLSKTDEEAEVHRLFMEVDVWRGIPGFYWGIWALIQATISQIDFDYASYAEIRLGEYWAWRAEADGSRKASGKEMAVRERRWAQES</sequence>
<dbReference type="GO" id="GO:0006646">
    <property type="term" value="P:phosphatidylethanolamine biosynthetic process"/>
    <property type="evidence" value="ECO:0007669"/>
    <property type="project" value="TreeGrafter"/>
</dbReference>
<dbReference type="STRING" id="149040.A0A194XJZ7"/>
<evidence type="ECO:0000313" key="5">
    <source>
        <dbReference type="EMBL" id="KUJ20550.1"/>
    </source>
</evidence>
<dbReference type="OrthoDB" id="10267235at2759"/>
<dbReference type="RefSeq" id="XP_018074905.1">
    <property type="nucleotide sequence ID" value="XM_018219494.1"/>
</dbReference>
<dbReference type="PANTHER" id="PTHR22603">
    <property type="entry name" value="CHOLINE/ETHANOALAMINE KINASE"/>
    <property type="match status" value="1"/>
</dbReference>